<evidence type="ECO:0000313" key="2">
    <source>
        <dbReference type="Proteomes" id="UP000003112"/>
    </source>
</evidence>
<dbReference type="AlphaFoldDB" id="E6K364"/>
<dbReference type="Proteomes" id="UP000003112">
    <property type="component" value="Unassembled WGS sequence"/>
</dbReference>
<evidence type="ECO:0000313" key="1">
    <source>
        <dbReference type="EMBL" id="EFU31947.1"/>
    </source>
</evidence>
<proteinExistence type="predicted"/>
<keyword evidence="2" id="KW-1185">Reference proteome</keyword>
<organism evidence="1 2">
    <name type="scientific">Segatella buccae ATCC 33574</name>
    <dbReference type="NCBI Taxonomy" id="873513"/>
    <lineage>
        <taxon>Bacteria</taxon>
        <taxon>Pseudomonadati</taxon>
        <taxon>Bacteroidota</taxon>
        <taxon>Bacteroidia</taxon>
        <taxon>Bacteroidales</taxon>
        <taxon>Prevotellaceae</taxon>
        <taxon>Segatella</taxon>
    </lineage>
</organism>
<reference evidence="1 2" key="1">
    <citation type="submission" date="2010-10" db="EMBL/GenBank/DDBJ databases">
        <authorList>
            <person name="Muzny D."/>
            <person name="Qin X."/>
            <person name="Deng J."/>
            <person name="Jiang H."/>
            <person name="Liu Y."/>
            <person name="Qu J."/>
            <person name="Song X.-Z."/>
            <person name="Zhang L."/>
            <person name="Thornton R."/>
            <person name="Coyle M."/>
            <person name="Francisco L."/>
            <person name="Jackson L."/>
            <person name="Javaid M."/>
            <person name="Korchina V."/>
            <person name="Kovar C."/>
            <person name="Mata R."/>
            <person name="Mathew T."/>
            <person name="Ngo R."/>
            <person name="Nguyen L."/>
            <person name="Nguyen N."/>
            <person name="Okwuonu G."/>
            <person name="Ongeri F."/>
            <person name="Pham C."/>
            <person name="Simmons D."/>
            <person name="Wilczek-Boney K."/>
            <person name="Hale W."/>
            <person name="Jakkamsetti A."/>
            <person name="Pham P."/>
            <person name="Ruth R."/>
            <person name="San Lucas F."/>
            <person name="Warren J."/>
            <person name="Zhang J."/>
            <person name="Zhao Z."/>
            <person name="Zhou C."/>
            <person name="Zhu D."/>
            <person name="Lee S."/>
            <person name="Bess C."/>
            <person name="Blankenburg K."/>
            <person name="Forbes L."/>
            <person name="Fu Q."/>
            <person name="Gubbala S."/>
            <person name="Hirani K."/>
            <person name="Jayaseelan J.C."/>
            <person name="Lara F."/>
            <person name="Munidasa M."/>
            <person name="Palculict T."/>
            <person name="Patil S."/>
            <person name="Pu L.-L."/>
            <person name="Saada N."/>
            <person name="Tang L."/>
            <person name="Weissenberger G."/>
            <person name="Zhu Y."/>
            <person name="Hemphill L."/>
            <person name="Shang Y."/>
            <person name="Youmans B."/>
            <person name="Ayvaz T."/>
            <person name="Ross M."/>
            <person name="Santibanez J."/>
            <person name="Aqrawi P."/>
            <person name="Gross S."/>
            <person name="Joshi V."/>
            <person name="Fowler G."/>
            <person name="Nazareth L."/>
            <person name="Reid J."/>
            <person name="Worley K."/>
            <person name="Petrosino J."/>
            <person name="Highlander S."/>
            <person name="Gibbs R."/>
        </authorList>
    </citation>
    <scope>NUCLEOTIDE SEQUENCE [LARGE SCALE GENOMIC DNA]</scope>
    <source>
        <strain evidence="1 2">ATCC 33574</strain>
    </source>
</reference>
<gene>
    <name evidence="1" type="ORF">HMPREF6485_0049</name>
</gene>
<name>E6K364_9BACT</name>
<dbReference type="HOGENOM" id="CLU_3083155_0_0_10"/>
<protein>
    <submittedName>
        <fullName evidence="1">Uncharacterized protein</fullName>
    </submittedName>
</protein>
<dbReference type="EMBL" id="AEPD01000005">
    <property type="protein sequence ID" value="EFU31947.1"/>
    <property type="molecule type" value="Genomic_DNA"/>
</dbReference>
<accession>E6K364</accession>
<sequence length="52" mass="6064">MPSVALLQVRLGLMRTECRFSGFPETFFAHIRLRVSKCHVVYFHVLNKFPAI</sequence>
<comment type="caution">
    <text evidence="1">The sequence shown here is derived from an EMBL/GenBank/DDBJ whole genome shotgun (WGS) entry which is preliminary data.</text>
</comment>